<dbReference type="EMBL" id="FNEI01000004">
    <property type="protein sequence ID" value="SDI75176.1"/>
    <property type="molecule type" value="Genomic_DNA"/>
</dbReference>
<dbReference type="RefSeq" id="WP_074587894.1">
    <property type="nucleotide sequence ID" value="NZ_FNEI01000004.1"/>
</dbReference>
<evidence type="ECO:0000313" key="1">
    <source>
        <dbReference type="EMBL" id="SDI75176.1"/>
    </source>
</evidence>
<dbReference type="AlphaFoldDB" id="A0A1G8N516"/>
<proteinExistence type="predicted"/>
<protein>
    <submittedName>
        <fullName evidence="1">Uncharacterized protein</fullName>
    </submittedName>
</protein>
<organism evidence="1 2">
    <name type="scientific">Arthrobacter cupressi</name>
    <dbReference type="NCBI Taxonomy" id="1045773"/>
    <lineage>
        <taxon>Bacteria</taxon>
        <taxon>Bacillati</taxon>
        <taxon>Actinomycetota</taxon>
        <taxon>Actinomycetes</taxon>
        <taxon>Micrococcales</taxon>
        <taxon>Micrococcaceae</taxon>
        <taxon>Arthrobacter</taxon>
    </lineage>
</organism>
<evidence type="ECO:0000313" key="2">
    <source>
        <dbReference type="Proteomes" id="UP000182130"/>
    </source>
</evidence>
<sequence>MLESTELVHIWRQAGNTTPVDRLSLYAQALTAACPVGAYRTLNDAQEDRALLALFRVDHPYATLPSFHQVPPLALSGYHQLLYDLAREGLGPSDGFPAREPRFGHGSDAAPRHRVDALAFNGGELA</sequence>
<reference evidence="2" key="1">
    <citation type="submission" date="2016-10" db="EMBL/GenBank/DDBJ databases">
        <authorList>
            <person name="Varghese N."/>
            <person name="Submissions S."/>
        </authorList>
    </citation>
    <scope>NUCLEOTIDE SEQUENCE [LARGE SCALE GENOMIC DNA]</scope>
    <source>
        <strain evidence="2">CGMCC 1.10783</strain>
    </source>
</reference>
<gene>
    <name evidence="1" type="ORF">SAMN05216555_104145</name>
</gene>
<dbReference type="OrthoDB" id="4940671at2"/>
<accession>A0A1G8N516</accession>
<dbReference type="Proteomes" id="UP000182130">
    <property type="component" value="Unassembled WGS sequence"/>
</dbReference>
<keyword evidence="2" id="KW-1185">Reference proteome</keyword>
<name>A0A1G8N516_9MICC</name>